<dbReference type="FunFam" id="1.25.40.20:FF:000641">
    <property type="entry name" value="Serine/threonine protein kinase"/>
    <property type="match status" value="1"/>
</dbReference>
<feature type="domain" description="Protein kinase" evidence="8">
    <location>
        <begin position="10"/>
        <end position="277"/>
    </location>
</feature>
<comment type="caution">
    <text evidence="9">The sequence shown here is derived from an EMBL/GenBank/DDBJ whole genome shotgun (WGS) entry which is preliminary data.</text>
</comment>
<dbReference type="InterPro" id="IPR050660">
    <property type="entry name" value="NEK_Ser/Thr_kinase"/>
</dbReference>
<keyword evidence="6" id="KW-0040">ANK repeat</keyword>
<reference evidence="9 10" key="1">
    <citation type="journal article" date="2009" name="PLoS Pathog.">
        <title>Draft genome sequencing of giardia intestinalis assemblage B isolate GS: is human giardiasis caused by two different species?</title>
        <authorList>
            <person name="Franzen O."/>
            <person name="Jerlstrom-Hultqvist J."/>
            <person name="Castro E."/>
            <person name="Sherwood E."/>
            <person name="Ankarklev J."/>
            <person name="Reiner D.S."/>
            <person name="Palm D."/>
            <person name="Andersson J.O."/>
            <person name="Andersson B."/>
            <person name="Svard S.G."/>
        </authorList>
    </citation>
    <scope>NUCLEOTIDE SEQUENCE [LARGE SCALE GENOMIC DNA]</scope>
    <source>
        <strain evidence="10">ATCC 50581 / GS clone H7</strain>
    </source>
</reference>
<keyword evidence="5" id="KW-0067">ATP-binding</keyword>
<dbReference type="EMBL" id="ACGJ01002263">
    <property type="protein sequence ID" value="EET00710.1"/>
    <property type="molecule type" value="Genomic_DNA"/>
</dbReference>
<name>C6LTF7_GIAIB</name>
<evidence type="ECO:0000256" key="7">
    <source>
        <dbReference type="SAM" id="Coils"/>
    </source>
</evidence>
<dbReference type="PANTHER" id="PTHR43671">
    <property type="entry name" value="SERINE/THREONINE-PROTEIN KINASE NEK"/>
    <property type="match status" value="1"/>
</dbReference>
<dbReference type="AlphaFoldDB" id="C6LTF7"/>
<dbReference type="Pfam" id="PF12796">
    <property type="entry name" value="Ank_2"/>
    <property type="match status" value="2"/>
</dbReference>
<dbReference type="PROSITE" id="PS50088">
    <property type="entry name" value="ANK_REPEAT"/>
    <property type="match status" value="3"/>
</dbReference>
<dbReference type="InterPro" id="IPR008271">
    <property type="entry name" value="Ser/Thr_kinase_AS"/>
</dbReference>
<dbReference type="PROSITE" id="PS50011">
    <property type="entry name" value="PROTEIN_KINASE_DOM"/>
    <property type="match status" value="1"/>
</dbReference>
<dbReference type="OrthoDB" id="10250725at2759"/>
<dbReference type="VEuPathDB" id="GiardiaDB:GL50581_2054"/>
<evidence type="ECO:0000256" key="3">
    <source>
        <dbReference type="ARBA" id="ARBA00022741"/>
    </source>
</evidence>
<protein>
    <recommendedName>
        <fullName evidence="1">non-specific serine/threonine protein kinase</fullName>
        <ecNumber evidence="1">2.7.11.1</ecNumber>
    </recommendedName>
</protein>
<gene>
    <name evidence="9" type="ORF">GL50581_2054</name>
</gene>
<dbReference type="OMA" id="HKVEHIS"/>
<dbReference type="PROSITE" id="PS50297">
    <property type="entry name" value="ANK_REP_REGION"/>
    <property type="match status" value="1"/>
</dbReference>
<dbReference type="InterPro" id="IPR036770">
    <property type="entry name" value="Ankyrin_rpt-contain_sf"/>
</dbReference>
<dbReference type="SUPFAM" id="SSF56112">
    <property type="entry name" value="Protein kinase-like (PK-like)"/>
    <property type="match status" value="1"/>
</dbReference>
<feature type="repeat" description="ANK" evidence="6">
    <location>
        <begin position="475"/>
        <end position="507"/>
    </location>
</feature>
<evidence type="ECO:0000256" key="6">
    <source>
        <dbReference type="PROSITE-ProRule" id="PRU00023"/>
    </source>
</evidence>
<dbReference type="Gene3D" id="1.25.40.20">
    <property type="entry name" value="Ankyrin repeat-containing domain"/>
    <property type="match status" value="2"/>
</dbReference>
<dbReference type="Gene3D" id="1.10.510.10">
    <property type="entry name" value="Transferase(Phosphotransferase) domain 1"/>
    <property type="match status" value="1"/>
</dbReference>
<feature type="coiled-coil region" evidence="7">
    <location>
        <begin position="358"/>
        <end position="399"/>
    </location>
</feature>
<evidence type="ECO:0000256" key="5">
    <source>
        <dbReference type="ARBA" id="ARBA00022840"/>
    </source>
</evidence>
<dbReference type="EC" id="2.7.11.1" evidence="1"/>
<organism evidence="9 10">
    <name type="scientific">Giardia intestinalis (strain ATCC 50581 / GS clone H7)</name>
    <name type="common">Giardia lamblia</name>
    <dbReference type="NCBI Taxonomy" id="598745"/>
    <lineage>
        <taxon>Eukaryota</taxon>
        <taxon>Metamonada</taxon>
        <taxon>Diplomonadida</taxon>
        <taxon>Hexamitidae</taxon>
        <taxon>Giardiinae</taxon>
        <taxon>Giardia</taxon>
    </lineage>
</organism>
<evidence type="ECO:0000256" key="1">
    <source>
        <dbReference type="ARBA" id="ARBA00012513"/>
    </source>
</evidence>
<evidence type="ECO:0000256" key="2">
    <source>
        <dbReference type="ARBA" id="ARBA00022679"/>
    </source>
</evidence>
<dbReference type="InterPro" id="IPR000719">
    <property type="entry name" value="Prot_kinase_dom"/>
</dbReference>
<dbReference type="Pfam" id="PF00069">
    <property type="entry name" value="Pkinase"/>
    <property type="match status" value="1"/>
</dbReference>
<dbReference type="Gene3D" id="3.30.200.20">
    <property type="entry name" value="Phosphorylase Kinase, domain 1"/>
    <property type="match status" value="1"/>
</dbReference>
<feature type="coiled-coil region" evidence="7">
    <location>
        <begin position="303"/>
        <end position="330"/>
    </location>
</feature>
<dbReference type="InterPro" id="IPR011009">
    <property type="entry name" value="Kinase-like_dom_sf"/>
</dbReference>
<feature type="repeat" description="ANK" evidence="6">
    <location>
        <begin position="506"/>
        <end position="538"/>
    </location>
</feature>
<dbReference type="PANTHER" id="PTHR43671:SF13">
    <property type="entry name" value="SERINE_THREONINE-PROTEIN KINASE NEK2"/>
    <property type="match status" value="1"/>
</dbReference>
<keyword evidence="2" id="KW-0808">Transferase</keyword>
<dbReference type="SUPFAM" id="SSF48403">
    <property type="entry name" value="Ankyrin repeat"/>
    <property type="match status" value="1"/>
</dbReference>
<dbReference type="GO" id="GO:0004674">
    <property type="term" value="F:protein serine/threonine kinase activity"/>
    <property type="evidence" value="ECO:0007669"/>
    <property type="project" value="UniProtKB-EC"/>
</dbReference>
<dbReference type="GO" id="GO:0005524">
    <property type="term" value="F:ATP binding"/>
    <property type="evidence" value="ECO:0007669"/>
    <property type="project" value="UniProtKB-KW"/>
</dbReference>
<keyword evidence="7" id="KW-0175">Coiled coil</keyword>
<accession>C6LTF7</accession>
<dbReference type="SMART" id="SM00248">
    <property type="entry name" value="ANK"/>
    <property type="match status" value="5"/>
</dbReference>
<evidence type="ECO:0000259" key="8">
    <source>
        <dbReference type="PROSITE" id="PS50011"/>
    </source>
</evidence>
<sequence>MGIAEKLAEYRELMAIKRGHYGIVHKVEHISTKKIYARKTVKYGKLDQRGVELIMREANLLSRMKHINVLGYHDVVIDEAEKVIYIFTEFCNKGDLFQLIDKHRYPRTNIPEERIWKLFGQLLLALEYCHCPTKENFDLGEIVIHRDIKPANILITNDDVVKLADFGFSRSFNSSDMLKTQLGTPSYTAPEVLNKTPYNEKADIWSLGCVIFHLCSLEFPFQAMTHADLARNVRDGKRRPFPQGIYSKELEELVDSMMIVDYTQRPSAAQLIRHRKFIEYGVITADYLNTNPTEEIDGKDKMIAELKMCLKMKQQEVDNLEDDLTNNKEIMEAMTITKTASAPSGAAPPSTENNNDVIEKLRAELSLQSMRVKQLEAENSDLRSQNTILTNKVLKLEEAARRVAQVQSAIASDGMTALMRAVQMNDIAGIKAHITTDAGKKNRKGKTALMMCSDTGKTEAAALLIPYEAGTKMSDGTTALILAAIAGHVDIVNILKKKEGKMQARQGDTALINAAVTGHAEVVRALVEIEAGLRMDDGRAAIHNAAYKGHLECVKILLPYEYHMRDKSGLSPLKYASKGKQEAVVDYIKSWMQTNNK</sequence>
<dbReference type="PROSITE" id="PS00108">
    <property type="entry name" value="PROTEIN_KINASE_ST"/>
    <property type="match status" value="1"/>
</dbReference>
<keyword evidence="3" id="KW-0547">Nucleotide-binding</keyword>
<feature type="repeat" description="ANK" evidence="6">
    <location>
        <begin position="537"/>
        <end position="558"/>
    </location>
</feature>
<proteinExistence type="predicted"/>
<dbReference type="InterPro" id="IPR002110">
    <property type="entry name" value="Ankyrin_rpt"/>
</dbReference>
<evidence type="ECO:0000313" key="9">
    <source>
        <dbReference type="EMBL" id="EET00710.1"/>
    </source>
</evidence>
<dbReference type="Proteomes" id="UP000002488">
    <property type="component" value="Unassembled WGS sequence"/>
</dbReference>
<keyword evidence="4 9" id="KW-0418">Kinase</keyword>
<dbReference type="SMART" id="SM00220">
    <property type="entry name" value="S_TKc"/>
    <property type="match status" value="1"/>
</dbReference>
<evidence type="ECO:0000313" key="10">
    <source>
        <dbReference type="Proteomes" id="UP000002488"/>
    </source>
</evidence>
<evidence type="ECO:0000256" key="4">
    <source>
        <dbReference type="ARBA" id="ARBA00022777"/>
    </source>
</evidence>